<dbReference type="AlphaFoldDB" id="A0A368NIW4"/>
<keyword evidence="3" id="KW-1185">Reference proteome</keyword>
<name>A0A368NIW4_9GAMM</name>
<feature type="transmembrane region" description="Helical" evidence="1">
    <location>
        <begin position="966"/>
        <end position="987"/>
    </location>
</feature>
<dbReference type="SUPFAM" id="SSF82693">
    <property type="entry name" value="Multidrug efflux transporter AcrB pore domain, PN1, PN2, PC1 and PC2 subdomains"/>
    <property type="match status" value="3"/>
</dbReference>
<dbReference type="Gene3D" id="1.20.1640.10">
    <property type="entry name" value="Multidrug efflux transporter AcrB transmembrane domain"/>
    <property type="match status" value="2"/>
</dbReference>
<dbReference type="SUPFAM" id="SSF82866">
    <property type="entry name" value="Multidrug efflux transporter AcrB transmembrane domain"/>
    <property type="match status" value="2"/>
</dbReference>
<dbReference type="Gene3D" id="3.30.70.1430">
    <property type="entry name" value="Multidrug efflux transporter AcrB pore domain"/>
    <property type="match status" value="2"/>
</dbReference>
<dbReference type="GO" id="GO:0042910">
    <property type="term" value="F:xenobiotic transmembrane transporter activity"/>
    <property type="evidence" value="ECO:0007669"/>
    <property type="project" value="TreeGrafter"/>
</dbReference>
<dbReference type="Gene3D" id="3.30.70.1320">
    <property type="entry name" value="Multidrug efflux transporter AcrB pore domain like"/>
    <property type="match status" value="1"/>
</dbReference>
<evidence type="ECO:0000256" key="1">
    <source>
        <dbReference type="SAM" id="Phobius"/>
    </source>
</evidence>
<feature type="transmembrane region" description="Helical" evidence="1">
    <location>
        <begin position="12"/>
        <end position="32"/>
    </location>
</feature>
<dbReference type="Gene3D" id="3.30.70.1440">
    <property type="entry name" value="Multidrug efflux transporter AcrB pore domain"/>
    <property type="match status" value="1"/>
</dbReference>
<dbReference type="PANTHER" id="PTHR32063">
    <property type="match status" value="1"/>
</dbReference>
<keyword evidence="1" id="KW-1133">Transmembrane helix</keyword>
<feature type="transmembrane region" description="Helical" evidence="1">
    <location>
        <begin position="390"/>
        <end position="413"/>
    </location>
</feature>
<feature type="transmembrane region" description="Helical" evidence="1">
    <location>
        <begin position="891"/>
        <end position="911"/>
    </location>
</feature>
<feature type="transmembrane region" description="Helical" evidence="1">
    <location>
        <begin position="464"/>
        <end position="487"/>
    </location>
</feature>
<evidence type="ECO:0000313" key="3">
    <source>
        <dbReference type="Proteomes" id="UP000252558"/>
    </source>
</evidence>
<feature type="transmembrane region" description="Helical" evidence="1">
    <location>
        <begin position="917"/>
        <end position="938"/>
    </location>
</feature>
<feature type="transmembrane region" description="Helical" evidence="1">
    <location>
        <begin position="864"/>
        <end position="884"/>
    </location>
</feature>
<dbReference type="EMBL" id="QPID01000004">
    <property type="protein sequence ID" value="RCU50512.1"/>
    <property type="molecule type" value="Genomic_DNA"/>
</dbReference>
<dbReference type="OrthoDB" id="9757940at2"/>
<gene>
    <name evidence="2" type="ORF">DU002_08815</name>
</gene>
<keyword evidence="1" id="KW-0812">Transmembrane</keyword>
<dbReference type="RefSeq" id="WP_114338001.1">
    <property type="nucleotide sequence ID" value="NZ_QPID01000004.1"/>
</dbReference>
<dbReference type="InterPro" id="IPR001036">
    <property type="entry name" value="Acrflvin-R"/>
</dbReference>
<feature type="transmembrane region" description="Helical" evidence="1">
    <location>
        <begin position="434"/>
        <end position="452"/>
    </location>
</feature>
<organism evidence="2 3">
    <name type="scientific">Corallincola holothuriorum</name>
    <dbReference type="NCBI Taxonomy" id="2282215"/>
    <lineage>
        <taxon>Bacteria</taxon>
        <taxon>Pseudomonadati</taxon>
        <taxon>Pseudomonadota</taxon>
        <taxon>Gammaproteobacteria</taxon>
        <taxon>Alteromonadales</taxon>
        <taxon>Psychromonadaceae</taxon>
        <taxon>Corallincola</taxon>
    </lineage>
</organism>
<feature type="transmembrane region" description="Helical" evidence="1">
    <location>
        <begin position="336"/>
        <end position="354"/>
    </location>
</feature>
<feature type="transmembrane region" description="Helical" evidence="1">
    <location>
        <begin position="361"/>
        <end position="378"/>
    </location>
</feature>
<keyword evidence="1" id="KW-0472">Membrane</keyword>
<dbReference type="PANTHER" id="PTHR32063:SF18">
    <property type="entry name" value="CATION EFFLUX SYSTEM PROTEIN"/>
    <property type="match status" value="1"/>
</dbReference>
<feature type="transmembrane region" description="Helical" evidence="1">
    <location>
        <begin position="993"/>
        <end position="1015"/>
    </location>
</feature>
<evidence type="ECO:0000313" key="2">
    <source>
        <dbReference type="EMBL" id="RCU50512.1"/>
    </source>
</evidence>
<dbReference type="GO" id="GO:0005886">
    <property type="term" value="C:plasma membrane"/>
    <property type="evidence" value="ECO:0007669"/>
    <property type="project" value="TreeGrafter"/>
</dbReference>
<dbReference type="Pfam" id="PF00873">
    <property type="entry name" value="ACR_tran"/>
    <property type="match status" value="1"/>
</dbReference>
<dbReference type="InterPro" id="IPR027463">
    <property type="entry name" value="AcrB_DN_DC_subdom"/>
</dbReference>
<accession>A0A368NIW4</accession>
<feature type="transmembrane region" description="Helical" evidence="1">
    <location>
        <begin position="530"/>
        <end position="550"/>
    </location>
</feature>
<sequence>MTIAEYSIKNKVISWLLTLIFALGGFGAYLGLGQLEDPEYTIKDAVIVTSYPGASPQQVEEEVTYKLEMAIQQLSYVKEITSISTAGLSQITVTMKNKYGKEALPQIWDELRRKVGDAAPQLPPGASEPLVNDDFGDVYGVMIAFTGEGYSYKELNDYVDFVKREVEVINGVGKVNLAGVQDEEVFVEISYTKLSALGIAPDTIFDLLSTQNIVAPAGSVSHEDEYIRIYSTGEFTNVTELENLIIAGAGSDKLVYLRDVARVYRGYEEIPTNIYNFQGQQAISMGISFASGVNVVDIGKAVRDRMADLEYTKPLGMELTYIYDQPSSVAVSVKGFILNLVAAVVIVVVVLLFFMGVKSGVLIGLILALTVFGSFIFMKQMAIDLQRISLGALIIALGMLVDNAIVVVEGILIGVQKGRTKLQAAVDIVEQTKWPLLGATVIAITAFAPIGLSDDSTGEFAGSLFWVLMISLMMSWFTAITLTPFFANMFFKEAEPQAEGEESKPQEDPYKGAVFVLYKKALDACMRFKWFTLGLMVALLALSIVGFGHVRQAFFPPATTPIFLVDVWLPQGSDIRYTHDVVSEMEGWIMEQPEVKQVTSTTGQGAQRFMLTYEPEKSYSAYAQILINTNSSEEMHPMMSRLRDEFAVTYPQALIKLRNLEIGPSPAGKIEARFTGADPAVLRELGEQAKQILRNDPVATNIRDDWRQRSKLIRPAFDESLARRAGVSRSDLDNTLNMSFSGRNVGLYRDGTDMLPIVVRLPDEERVDITSYESLQIWSPTLQQYIPIQQVAPQYQLTWEDSIIQRRDRKRTLTVIADHDLLGEETAAQVFERVKGPIEAIELPRGYYLEWGGEYEASGDASSALFGSLPMGFLSMFLITVFLFNSFKKPLVIWCCVPLAMIGITFGLLVLDAAFGFMALLGALSLVGMLLKNGIVLLDQINLELESGTEPYEAIFMSGVSRVRPVAMAAITTILGMLPLLGDAFFVDMAVTIMFGLGFATVLTLLVVPVIFMVFHGIKYRPLSEL</sequence>
<proteinExistence type="predicted"/>
<comment type="caution">
    <text evidence="2">The sequence shown here is derived from an EMBL/GenBank/DDBJ whole genome shotgun (WGS) entry which is preliminary data.</text>
</comment>
<reference evidence="2 3" key="1">
    <citation type="submission" date="2018-07" db="EMBL/GenBank/DDBJ databases">
        <title>Corallincola holothuriorum sp. nov., a new facultative anaerobe isolated from sea cucumber Apostichopus japonicus.</title>
        <authorList>
            <person name="Xia H."/>
        </authorList>
    </citation>
    <scope>NUCLEOTIDE SEQUENCE [LARGE SCALE GENOMIC DNA]</scope>
    <source>
        <strain evidence="2 3">C4</strain>
    </source>
</reference>
<dbReference type="SUPFAM" id="SSF82714">
    <property type="entry name" value="Multidrug efflux transporter AcrB TolC docking domain, DN and DC subdomains"/>
    <property type="match status" value="2"/>
</dbReference>
<protein>
    <submittedName>
        <fullName evidence="2">AcrB/AcrD/AcrF family protein</fullName>
    </submittedName>
</protein>
<dbReference type="PRINTS" id="PR00702">
    <property type="entry name" value="ACRIFLAVINRP"/>
</dbReference>
<dbReference type="Gene3D" id="3.30.2090.10">
    <property type="entry name" value="Multidrug efflux transporter AcrB TolC docking domain, DN and DC subdomains"/>
    <property type="match status" value="2"/>
</dbReference>
<dbReference type="Proteomes" id="UP000252558">
    <property type="component" value="Unassembled WGS sequence"/>
</dbReference>